<evidence type="ECO:0000313" key="2">
    <source>
        <dbReference type="Proteomes" id="UP001193748"/>
    </source>
</evidence>
<sequence>MNKIWNIAIYARVSTDKKEQREYIPVQVENLKNGY</sequence>
<organism evidence="1 2">
    <name type="scientific">Clostridium beijerinckii</name>
    <name type="common">Clostridium MP</name>
    <dbReference type="NCBI Taxonomy" id="1520"/>
    <lineage>
        <taxon>Bacteria</taxon>
        <taxon>Bacillati</taxon>
        <taxon>Bacillota</taxon>
        <taxon>Clostridia</taxon>
        <taxon>Eubacteriales</taxon>
        <taxon>Clostridiaceae</taxon>
        <taxon>Clostridium</taxon>
    </lineage>
</organism>
<reference evidence="1" key="1">
    <citation type="submission" date="2020-05" db="EMBL/GenBank/DDBJ databases">
        <authorList>
            <person name="Brown S."/>
            <person name="Huntemann M."/>
            <person name="Clum A."/>
            <person name="Spunde A."/>
            <person name="Palaniappan K."/>
            <person name="Ritter S."/>
            <person name="Mikhailova N."/>
            <person name="Chen I.-M."/>
            <person name="Stamatis D."/>
            <person name="Reddy T."/>
            <person name="O'Malley R."/>
            <person name="Daum C."/>
            <person name="Shapiro N."/>
            <person name="Ivanova N."/>
            <person name="Kyrpides N."/>
            <person name="Woyke T."/>
        </authorList>
    </citation>
    <scope>NUCLEOTIDE SEQUENCE</scope>
    <source>
        <strain evidence="1">DJ080</strain>
    </source>
</reference>
<reference evidence="1" key="2">
    <citation type="journal article" date="2022" name="Nat. Biotechnol.">
        <title>Carbon-negative production of acetone and isopropanol by gas fermentation at industrial pilot scale.</title>
        <authorList>
            <person name="Liew F.E."/>
            <person name="Nogle R."/>
            <person name="Abdalla T."/>
            <person name="Rasor B.J."/>
            <person name="Canter C."/>
            <person name="Jensen R.O."/>
            <person name="Wang L."/>
            <person name="Strutz J."/>
            <person name="Chirania P."/>
            <person name="De Tissera S."/>
            <person name="Mueller A.P."/>
            <person name="Ruan Z."/>
            <person name="Gao A."/>
            <person name="Tran L."/>
            <person name="Engle N.L."/>
            <person name="Bromley J.C."/>
            <person name="Daniell J."/>
            <person name="Conrado R."/>
            <person name="Tschaplinski T.J."/>
            <person name="Giannone R.J."/>
            <person name="Hettich R.L."/>
            <person name="Karim A.S."/>
            <person name="Simpson S.D."/>
            <person name="Brown S.D."/>
            <person name="Leang C."/>
            <person name="Jewett M.C."/>
            <person name="Kopke M."/>
        </authorList>
    </citation>
    <scope>NUCLEOTIDE SEQUENCE</scope>
    <source>
        <strain evidence="1">DJ080</strain>
    </source>
</reference>
<accession>A0AAX0AW74</accession>
<dbReference type="EMBL" id="JABSWW010000001">
    <property type="protein sequence ID" value="NRT86819.1"/>
    <property type="molecule type" value="Genomic_DNA"/>
</dbReference>
<proteinExistence type="predicted"/>
<name>A0AAX0AW74_CLOBE</name>
<evidence type="ECO:0000313" key="1">
    <source>
        <dbReference type="EMBL" id="NRT86819.1"/>
    </source>
</evidence>
<dbReference type="AlphaFoldDB" id="A0AAX0AW74"/>
<comment type="caution">
    <text evidence="1">The sequence shown here is derived from an EMBL/GenBank/DDBJ whole genome shotgun (WGS) entry which is preliminary data.</text>
</comment>
<dbReference type="Proteomes" id="UP001193748">
    <property type="component" value="Unassembled WGS sequence"/>
</dbReference>
<gene>
    <name evidence="1" type="ORF">B0H41_000498</name>
</gene>
<evidence type="ECO:0008006" key="3">
    <source>
        <dbReference type="Google" id="ProtNLM"/>
    </source>
</evidence>
<protein>
    <recommendedName>
        <fullName evidence="3">Resolvase/invertase-type recombinase catalytic domain-containing protein</fullName>
    </recommendedName>
</protein>